<dbReference type="KEGG" id="slb:AWJ20_1274"/>
<organism evidence="2 3">
    <name type="scientific">Sugiyamaella lignohabitans</name>
    <dbReference type="NCBI Taxonomy" id="796027"/>
    <lineage>
        <taxon>Eukaryota</taxon>
        <taxon>Fungi</taxon>
        <taxon>Dikarya</taxon>
        <taxon>Ascomycota</taxon>
        <taxon>Saccharomycotina</taxon>
        <taxon>Dipodascomycetes</taxon>
        <taxon>Dipodascales</taxon>
        <taxon>Trichomonascaceae</taxon>
        <taxon>Sugiyamaella</taxon>
    </lineage>
</organism>
<name>A0A167DJV6_9ASCO</name>
<dbReference type="AlphaFoldDB" id="A0A167DJV6"/>
<keyword evidence="3" id="KW-1185">Reference proteome</keyword>
<gene>
    <name evidence="2" type="ORF">AWJ20_1274</name>
</gene>
<dbReference type="GO" id="GO:0070682">
    <property type="term" value="P:proteasome regulatory particle assembly"/>
    <property type="evidence" value="ECO:0007669"/>
    <property type="project" value="InterPro"/>
</dbReference>
<dbReference type="EMBL" id="CP014501">
    <property type="protein sequence ID" value="ANB12996.1"/>
    <property type="molecule type" value="Genomic_DNA"/>
</dbReference>
<keyword evidence="1" id="KW-0175">Coiled coil</keyword>
<dbReference type="RefSeq" id="XP_018735473.1">
    <property type="nucleotide sequence ID" value="XM_018878139.1"/>
</dbReference>
<evidence type="ECO:0000313" key="2">
    <source>
        <dbReference type="EMBL" id="ANB12996.1"/>
    </source>
</evidence>
<reference evidence="2 3" key="1">
    <citation type="submission" date="2016-02" db="EMBL/GenBank/DDBJ databases">
        <title>Complete genome sequence and transcriptome regulation of the pentose utilising yeast Sugiyamaella lignohabitans.</title>
        <authorList>
            <person name="Bellasio M."/>
            <person name="Peymann A."/>
            <person name="Valli M."/>
            <person name="Sipitzky M."/>
            <person name="Graf A."/>
            <person name="Sauer M."/>
            <person name="Marx H."/>
            <person name="Mattanovich D."/>
        </authorList>
    </citation>
    <scope>NUCLEOTIDE SEQUENCE [LARGE SCALE GENOMIC DNA]</scope>
    <source>
        <strain evidence="2 3">CBS 10342</strain>
    </source>
</reference>
<accession>A0A167DJV6</accession>
<protein>
    <submittedName>
        <fullName evidence="2">Uncharacterized protein</fullName>
    </submittedName>
</protein>
<dbReference type="GO" id="GO:0030674">
    <property type="term" value="F:protein-macromolecule adaptor activity"/>
    <property type="evidence" value="ECO:0007669"/>
    <property type="project" value="TreeGrafter"/>
</dbReference>
<sequence length="166" mass="18994">MTGPILPILSMNEYKLAIQSFNAESSYAEIERLQNSNKHLRRSNAELLDVIHEDESYGTYVDENESVIELNNQRIAALEEHIQKLKTTRGGSHVGSELNEKEIHDFENRIEELERANDEILDNAYEDESVGEAVEANKKEIVEYRSKILALKEENHPHTEPAGIHI</sequence>
<proteinExistence type="predicted"/>
<dbReference type="OrthoDB" id="548474at2759"/>
<feature type="coiled-coil region" evidence="1">
    <location>
        <begin position="23"/>
        <end position="154"/>
    </location>
</feature>
<dbReference type="InterPro" id="IPR038966">
    <property type="entry name" value="TMA17"/>
</dbReference>
<evidence type="ECO:0000256" key="1">
    <source>
        <dbReference type="SAM" id="Coils"/>
    </source>
</evidence>
<dbReference type="Proteomes" id="UP000189580">
    <property type="component" value="Chromosome a"/>
</dbReference>
<dbReference type="GeneID" id="30033058"/>
<dbReference type="PANTHER" id="PTHR40422:SF1">
    <property type="entry name" value="TRANSLATION MACHINERY-ASSOCIATED PROTEIN 17"/>
    <property type="match status" value="1"/>
</dbReference>
<evidence type="ECO:0000313" key="3">
    <source>
        <dbReference type="Proteomes" id="UP000189580"/>
    </source>
</evidence>
<dbReference type="PANTHER" id="PTHR40422">
    <property type="entry name" value="TRANSLATION MACHINERY-ASSOCIATED PROTEIN 17"/>
    <property type="match status" value="1"/>
</dbReference>